<dbReference type="Pfam" id="PF00512">
    <property type="entry name" value="HisKA"/>
    <property type="match status" value="1"/>
</dbReference>
<dbReference type="CDD" id="cd00075">
    <property type="entry name" value="HATPase"/>
    <property type="match status" value="1"/>
</dbReference>
<evidence type="ECO:0000256" key="6">
    <source>
        <dbReference type="ARBA" id="ARBA00022692"/>
    </source>
</evidence>
<reference evidence="14 15" key="1">
    <citation type="submission" date="2016-02" db="EMBL/GenBank/DDBJ databases">
        <title>Corynebacterium glutamicum N24 whole genome sequencing project.</title>
        <authorList>
            <person name="Matsutani M."/>
            <person name="Nangtapong N."/>
            <person name="Yakushi T."/>
            <person name="Matsushita K."/>
        </authorList>
    </citation>
    <scope>NUCLEOTIDE SEQUENCE [LARGE SCALE GENOMIC DNA]</scope>
    <source>
        <strain evidence="14 15">N24</strain>
    </source>
</reference>
<name>A0A161JNI4_9CORY</name>
<feature type="transmembrane region" description="Helical" evidence="11">
    <location>
        <begin position="169"/>
        <end position="192"/>
    </location>
</feature>
<evidence type="ECO:0000313" key="15">
    <source>
        <dbReference type="Proteomes" id="UP000218244"/>
    </source>
</evidence>
<protein>
    <recommendedName>
        <fullName evidence="3">histidine kinase</fullName>
        <ecNumber evidence="3">2.7.13.3</ecNumber>
    </recommendedName>
</protein>
<evidence type="ECO:0000259" key="12">
    <source>
        <dbReference type="PROSITE" id="PS50109"/>
    </source>
</evidence>
<evidence type="ECO:0000313" key="14">
    <source>
        <dbReference type="EMBL" id="BAU95268.1"/>
    </source>
</evidence>
<proteinExistence type="predicted"/>
<dbReference type="InterPro" id="IPR003661">
    <property type="entry name" value="HisK_dim/P_dom"/>
</dbReference>
<evidence type="ECO:0000256" key="10">
    <source>
        <dbReference type="ARBA" id="ARBA00023136"/>
    </source>
</evidence>
<dbReference type="InterPro" id="IPR003594">
    <property type="entry name" value="HATPase_dom"/>
</dbReference>
<keyword evidence="8 11" id="KW-1133">Transmembrane helix</keyword>
<dbReference type="Gene3D" id="6.10.340.10">
    <property type="match status" value="1"/>
</dbReference>
<evidence type="ECO:0000256" key="5">
    <source>
        <dbReference type="ARBA" id="ARBA00022679"/>
    </source>
</evidence>
<dbReference type="GO" id="GO:0005886">
    <property type="term" value="C:plasma membrane"/>
    <property type="evidence" value="ECO:0007669"/>
    <property type="project" value="UniProtKB-SubCell"/>
</dbReference>
<feature type="domain" description="HAMP" evidence="13">
    <location>
        <begin position="193"/>
        <end position="245"/>
    </location>
</feature>
<dbReference type="InterPro" id="IPR005467">
    <property type="entry name" value="His_kinase_dom"/>
</dbReference>
<dbReference type="CDD" id="cd00082">
    <property type="entry name" value="HisKA"/>
    <property type="match status" value="1"/>
</dbReference>
<dbReference type="Pfam" id="PF00672">
    <property type="entry name" value="HAMP"/>
    <property type="match status" value="1"/>
</dbReference>
<keyword evidence="10 11" id="KW-0472">Membrane</keyword>
<keyword evidence="7 14" id="KW-0418">Kinase</keyword>
<evidence type="ECO:0000256" key="8">
    <source>
        <dbReference type="ARBA" id="ARBA00022989"/>
    </source>
</evidence>
<dbReference type="PANTHER" id="PTHR45436">
    <property type="entry name" value="SENSOR HISTIDINE KINASE YKOH"/>
    <property type="match status" value="1"/>
</dbReference>
<dbReference type="InterPro" id="IPR003660">
    <property type="entry name" value="HAMP_dom"/>
</dbReference>
<dbReference type="EC" id="2.7.13.3" evidence="3"/>
<dbReference type="PROSITE" id="PS50109">
    <property type="entry name" value="HIS_KIN"/>
    <property type="match status" value="1"/>
</dbReference>
<dbReference type="PROSITE" id="PS50885">
    <property type="entry name" value="HAMP"/>
    <property type="match status" value="1"/>
</dbReference>
<dbReference type="KEGG" id="csur:N24_1006"/>
<evidence type="ECO:0000256" key="4">
    <source>
        <dbReference type="ARBA" id="ARBA00022553"/>
    </source>
</evidence>
<comment type="subcellular location">
    <subcellularLocation>
        <location evidence="2">Cell membrane</location>
    </subcellularLocation>
</comment>
<dbReference type="InterPro" id="IPR036097">
    <property type="entry name" value="HisK_dim/P_sf"/>
</dbReference>
<evidence type="ECO:0000256" key="9">
    <source>
        <dbReference type="ARBA" id="ARBA00023012"/>
    </source>
</evidence>
<keyword evidence="5" id="KW-0808">Transferase</keyword>
<dbReference type="EMBL" id="AP017369">
    <property type="protein sequence ID" value="BAU95268.1"/>
    <property type="molecule type" value="Genomic_DNA"/>
</dbReference>
<dbReference type="Gene3D" id="3.30.565.10">
    <property type="entry name" value="Histidine kinase-like ATPase, C-terminal domain"/>
    <property type="match status" value="1"/>
</dbReference>
<accession>A0A161JNI4</accession>
<keyword evidence="15" id="KW-1185">Reference proteome</keyword>
<dbReference type="SMART" id="SM00387">
    <property type="entry name" value="HATPase_c"/>
    <property type="match status" value="1"/>
</dbReference>
<keyword evidence="6 11" id="KW-0812">Transmembrane</keyword>
<keyword evidence="9" id="KW-0902">Two-component regulatory system</keyword>
<keyword evidence="4" id="KW-0597">Phosphoprotein</keyword>
<sequence length="479" mass="52876">MTLRRASSGNNENPIAETEEIEGSMSLRWRLALLSATLVAFAVGVITVTAYWSVSSYITNSIERDLEDHAEILLDRAKSPGFYANVETEIDAFGDYARGVRVALIPPGWEYVIGESIALPEADFLNQKEPGSLLISTTVERILVKRDDTGAVVVLAKNMVETERQLTTLGVILLLIGGCGVLASILLGFVIANEGLKPLAKLQRAVEDIVRTDELRSIPVVGNDEFAKLTRSFNDMLHALRESRKRQSQLVADAGHELKTPLTSMRTNIELLLMTSKNGGHSIPKEELDSLRHDVLAQMSEMSDLIGDLVDLAREERTEVLETVDLNQVLEIALDRIESRRLTVNIDVSETVQWEMQGDDFSLTRALVNVLDNAIKWSPEHSTVRVLLTQLDNETARIVIDDSGPGIAESERELVLERFYRSVSSRSMPGSGLGLAIVHQVVHRHGGKLVVGESDDGGTRIIIDLPGEPIRSRFENVDD</sequence>
<dbReference type="Gene3D" id="1.10.287.130">
    <property type="match status" value="1"/>
</dbReference>
<dbReference type="CDD" id="cd06225">
    <property type="entry name" value="HAMP"/>
    <property type="match status" value="1"/>
</dbReference>
<dbReference type="PANTHER" id="PTHR45436:SF5">
    <property type="entry name" value="SENSOR HISTIDINE KINASE TRCS"/>
    <property type="match status" value="1"/>
</dbReference>
<dbReference type="SUPFAM" id="SSF55874">
    <property type="entry name" value="ATPase domain of HSP90 chaperone/DNA topoisomerase II/histidine kinase"/>
    <property type="match status" value="1"/>
</dbReference>
<dbReference type="SUPFAM" id="SSF158472">
    <property type="entry name" value="HAMP domain-like"/>
    <property type="match status" value="1"/>
</dbReference>
<dbReference type="SMART" id="SM00304">
    <property type="entry name" value="HAMP"/>
    <property type="match status" value="1"/>
</dbReference>
<dbReference type="InterPro" id="IPR036890">
    <property type="entry name" value="HATPase_C_sf"/>
</dbReference>
<dbReference type="InterPro" id="IPR004358">
    <property type="entry name" value="Sig_transdc_His_kin-like_C"/>
</dbReference>
<dbReference type="AlphaFoldDB" id="A0A161JNI4"/>
<organism evidence="14 15">
    <name type="scientific">Corynebacterium suranareeae</name>
    <dbReference type="NCBI Taxonomy" id="2506452"/>
    <lineage>
        <taxon>Bacteria</taxon>
        <taxon>Bacillati</taxon>
        <taxon>Actinomycetota</taxon>
        <taxon>Actinomycetes</taxon>
        <taxon>Mycobacteriales</taxon>
        <taxon>Corynebacteriaceae</taxon>
        <taxon>Corynebacterium</taxon>
    </lineage>
</organism>
<feature type="transmembrane region" description="Helical" evidence="11">
    <location>
        <begin position="31"/>
        <end position="54"/>
    </location>
</feature>
<evidence type="ECO:0000259" key="13">
    <source>
        <dbReference type="PROSITE" id="PS50885"/>
    </source>
</evidence>
<dbReference type="Pfam" id="PF02518">
    <property type="entry name" value="HATPase_c"/>
    <property type="match status" value="1"/>
</dbReference>
<gene>
    <name evidence="14" type="ORF">N24_1006</name>
</gene>
<dbReference type="InterPro" id="IPR050428">
    <property type="entry name" value="TCS_sensor_his_kinase"/>
</dbReference>
<feature type="domain" description="Histidine kinase" evidence="12">
    <location>
        <begin position="253"/>
        <end position="469"/>
    </location>
</feature>
<comment type="catalytic activity">
    <reaction evidence="1">
        <text>ATP + protein L-histidine = ADP + protein N-phospho-L-histidine.</text>
        <dbReference type="EC" id="2.7.13.3"/>
    </reaction>
</comment>
<dbReference type="GO" id="GO:0000155">
    <property type="term" value="F:phosphorelay sensor kinase activity"/>
    <property type="evidence" value="ECO:0007669"/>
    <property type="project" value="InterPro"/>
</dbReference>
<evidence type="ECO:0000256" key="7">
    <source>
        <dbReference type="ARBA" id="ARBA00022777"/>
    </source>
</evidence>
<dbReference type="SMART" id="SM00388">
    <property type="entry name" value="HisKA"/>
    <property type="match status" value="1"/>
</dbReference>
<evidence type="ECO:0000256" key="2">
    <source>
        <dbReference type="ARBA" id="ARBA00004236"/>
    </source>
</evidence>
<evidence type="ECO:0000256" key="3">
    <source>
        <dbReference type="ARBA" id="ARBA00012438"/>
    </source>
</evidence>
<dbReference type="Proteomes" id="UP000218244">
    <property type="component" value="Chromosome"/>
</dbReference>
<dbReference type="SUPFAM" id="SSF47384">
    <property type="entry name" value="Homodimeric domain of signal transducing histidine kinase"/>
    <property type="match status" value="1"/>
</dbReference>
<evidence type="ECO:0000256" key="11">
    <source>
        <dbReference type="SAM" id="Phobius"/>
    </source>
</evidence>
<dbReference type="PRINTS" id="PR00344">
    <property type="entry name" value="BCTRLSENSOR"/>
</dbReference>
<evidence type="ECO:0000256" key="1">
    <source>
        <dbReference type="ARBA" id="ARBA00000085"/>
    </source>
</evidence>